<dbReference type="SUPFAM" id="SSF53756">
    <property type="entry name" value="UDP-Glycosyltransferase/glycogen phosphorylase"/>
    <property type="match status" value="1"/>
</dbReference>
<dbReference type="InterPro" id="IPR003331">
    <property type="entry name" value="UDP_GlcNAc_Epimerase_2_dom"/>
</dbReference>
<keyword evidence="2" id="KW-0378">Hydrolase</keyword>
<protein>
    <submittedName>
        <fullName evidence="2">UDP-N-acetylglucosamine 2-epimerase (Hydrolyzing)</fullName>
        <ecNumber evidence="2">3.2.1.183</ecNumber>
    </submittedName>
</protein>
<dbReference type="PANTHER" id="PTHR43174">
    <property type="entry name" value="UDP-N-ACETYLGLUCOSAMINE 2-EPIMERASE"/>
    <property type="match status" value="1"/>
</dbReference>
<evidence type="ECO:0000313" key="3">
    <source>
        <dbReference type="Proteomes" id="UP000862426"/>
    </source>
</evidence>
<evidence type="ECO:0000313" key="2">
    <source>
        <dbReference type="EMBL" id="HCD1255934.1"/>
    </source>
</evidence>
<name>A0A9C7QMF7_CITAM</name>
<keyword evidence="2" id="KW-0326">Glycosidase</keyword>
<reference evidence="2" key="1">
    <citation type="journal article" date="2018" name="Genome Biol.">
        <title>SKESA: strategic k-mer extension for scrupulous assemblies.</title>
        <authorList>
            <person name="Souvorov A."/>
            <person name="Agarwala R."/>
            <person name="Lipman D.J."/>
        </authorList>
    </citation>
    <scope>NUCLEOTIDE SEQUENCE</scope>
    <source>
        <strain evidence="2">CAV1698</strain>
    </source>
</reference>
<reference evidence="2" key="2">
    <citation type="submission" date="2022-05" db="EMBL/GenBank/DDBJ databases">
        <authorList>
            <consortium name="NCBI Pathogen Detection Project"/>
        </authorList>
    </citation>
    <scope>NUCLEOTIDE SEQUENCE</scope>
    <source>
        <strain evidence="2">CAV1698</strain>
    </source>
</reference>
<proteinExistence type="predicted"/>
<accession>A0A9C7QMF7</accession>
<feature type="domain" description="UDP-N-acetylglucosamine 2-epimerase" evidence="1">
    <location>
        <begin position="27"/>
        <end position="372"/>
    </location>
</feature>
<dbReference type="GO" id="GO:0006047">
    <property type="term" value="P:UDP-N-acetylglucosamine metabolic process"/>
    <property type="evidence" value="ECO:0007669"/>
    <property type="project" value="InterPro"/>
</dbReference>
<dbReference type="CDD" id="cd03786">
    <property type="entry name" value="GTB_UDP-GlcNAc_2-Epimerase"/>
    <property type="match status" value="1"/>
</dbReference>
<evidence type="ECO:0000259" key="1">
    <source>
        <dbReference type="Pfam" id="PF02350"/>
    </source>
</evidence>
<gene>
    <name evidence="2" type="primary">neuC</name>
    <name evidence="2" type="ORF">JD854_RS12855</name>
</gene>
<sequence>MTPAPLKIAVFTGTRADYGLLYGVMNAIRDAADLQLQLLVSGTHLSPEFGLTWQEIEQAGFHIDEKIDILLSSDSPAGIAKSVGLGVLGFTDAFMRLQPDLLVLLGDRFEALAAAQTAMFLQIPILHLHGGEITEGAYDDAIRHAITKLSNLHGVSTEEHRRRVIQLGEDPARVVNVGAPRLDALMRETFLTPEQLAASLNFPLRQPWFLVTYHPVTLADESPEVSIRTLLSALDEFPDHQVILTWPNADNGGRHIISRLETWAQRDRERILAVPSLGQHRYLSAMKHAAAVIGNSSSGIIEAPAFQIPTVNLGERQRGRTAAKSVLHCAVNKQDIVNTIQYALDRAYLCDGETVVNPYGQGDASAKILAMIRTAPRGRQKTFYDVK</sequence>
<comment type="caution">
    <text evidence="2">The sequence shown here is derived from an EMBL/GenBank/DDBJ whole genome shotgun (WGS) entry which is preliminary data.</text>
</comment>
<dbReference type="GO" id="GO:0004553">
    <property type="term" value="F:hydrolase activity, hydrolyzing O-glycosyl compounds"/>
    <property type="evidence" value="ECO:0007669"/>
    <property type="project" value="InterPro"/>
</dbReference>
<dbReference type="InterPro" id="IPR029767">
    <property type="entry name" value="WecB-like"/>
</dbReference>
<dbReference type="EC" id="3.2.1.183" evidence="2"/>
<dbReference type="PANTHER" id="PTHR43174:SF3">
    <property type="entry name" value="UDP-N-ACETYLGLUCOSAMINE 2-EPIMERASE"/>
    <property type="match status" value="1"/>
</dbReference>
<dbReference type="NCBIfam" id="TIGR03568">
    <property type="entry name" value="NeuC_NnaA"/>
    <property type="match status" value="1"/>
</dbReference>
<dbReference type="Pfam" id="PF02350">
    <property type="entry name" value="Epimerase_2"/>
    <property type="match status" value="1"/>
</dbReference>
<dbReference type="Gene3D" id="3.40.50.2000">
    <property type="entry name" value="Glycogen Phosphorylase B"/>
    <property type="match status" value="2"/>
</dbReference>
<organism evidence="2 3">
    <name type="scientific">Citrobacter amalonaticus</name>
    <dbReference type="NCBI Taxonomy" id="35703"/>
    <lineage>
        <taxon>Bacteria</taxon>
        <taxon>Pseudomonadati</taxon>
        <taxon>Pseudomonadota</taxon>
        <taxon>Gammaproteobacteria</taxon>
        <taxon>Enterobacterales</taxon>
        <taxon>Enterobacteriaceae</taxon>
        <taxon>Citrobacter</taxon>
    </lineage>
</organism>
<dbReference type="Proteomes" id="UP000862426">
    <property type="component" value="Unassembled WGS sequence"/>
</dbReference>
<dbReference type="AlphaFoldDB" id="A0A9C7QMF7"/>
<dbReference type="InterPro" id="IPR020004">
    <property type="entry name" value="UDP-GlcNAc_Epase"/>
</dbReference>
<dbReference type="EMBL" id="DACYAJ020000014">
    <property type="protein sequence ID" value="HCD1255934.1"/>
    <property type="molecule type" value="Genomic_DNA"/>
</dbReference>